<comment type="subcellular location">
    <subcellularLocation>
        <location evidence="2 7">Cytoplasmic vesicle membrane</location>
        <topology evidence="2 7">Peripheral membrane protein</topology>
        <orientation evidence="2 7">Cytoplasmic side</orientation>
    </subcellularLocation>
    <subcellularLocation>
        <location evidence="7">Membrane</location>
        <location evidence="7">Coated pit</location>
        <topology evidence="7">Peripheral membrane protein</topology>
        <orientation evidence="7">Cytoplasmic side</orientation>
    </subcellularLocation>
    <text evidence="7">Cytoplasmic face of coated pits and vesicles.</text>
</comment>
<evidence type="ECO:0000313" key="10">
    <source>
        <dbReference type="Proteomes" id="UP000815325"/>
    </source>
</evidence>
<feature type="compositionally biased region" description="Low complexity" evidence="8">
    <location>
        <begin position="85"/>
        <end position="96"/>
    </location>
</feature>
<comment type="similarity">
    <text evidence="3 7">Belongs to the clathrin light chain family.</text>
</comment>
<dbReference type="InterPro" id="IPR000996">
    <property type="entry name" value="Clathrin_L-chain"/>
</dbReference>
<keyword evidence="10" id="KW-1185">Reference proteome</keyword>
<evidence type="ECO:0000256" key="6">
    <source>
        <dbReference type="ARBA" id="ARBA00023329"/>
    </source>
</evidence>
<accession>A0ABQ7H311</accession>
<feature type="region of interest" description="Disordered" evidence="8">
    <location>
        <begin position="1"/>
        <end position="187"/>
    </location>
</feature>
<evidence type="ECO:0000256" key="4">
    <source>
        <dbReference type="ARBA" id="ARBA00023136"/>
    </source>
</evidence>
<feature type="compositionally biased region" description="Basic and acidic residues" evidence="8">
    <location>
        <begin position="127"/>
        <end position="170"/>
    </location>
</feature>
<feature type="compositionally biased region" description="Low complexity" evidence="8">
    <location>
        <begin position="12"/>
        <end position="27"/>
    </location>
</feature>
<protein>
    <recommendedName>
        <fullName evidence="7">Clathrin light chain</fullName>
    </recommendedName>
</protein>
<keyword evidence="6 7" id="KW-0968">Cytoplasmic vesicle</keyword>
<keyword evidence="4 7" id="KW-0472">Membrane</keyword>
<comment type="caution">
    <text evidence="9">The sequence shown here is derived from an EMBL/GenBank/DDBJ whole genome shotgun (WGS) entry which is preliminary data.</text>
</comment>
<gene>
    <name evidence="9" type="ORF">DUNSADRAFT_13702</name>
</gene>
<feature type="compositionally biased region" description="Low complexity" evidence="8">
    <location>
        <begin position="49"/>
        <end position="62"/>
    </location>
</feature>
<comment type="function">
    <text evidence="1 7">Clathrin is the major protein of the polyhedral coat of coated pits and vesicles.</text>
</comment>
<evidence type="ECO:0000256" key="3">
    <source>
        <dbReference type="ARBA" id="ARBA00005263"/>
    </source>
</evidence>
<evidence type="ECO:0000256" key="1">
    <source>
        <dbReference type="ARBA" id="ARBA00003913"/>
    </source>
</evidence>
<evidence type="ECO:0000313" key="9">
    <source>
        <dbReference type="EMBL" id="KAF5841248.1"/>
    </source>
</evidence>
<proteinExistence type="inferred from homology"/>
<evidence type="ECO:0000256" key="2">
    <source>
        <dbReference type="ARBA" id="ARBA00004180"/>
    </source>
</evidence>
<keyword evidence="5 7" id="KW-0168">Coated pit</keyword>
<organism evidence="9 10">
    <name type="scientific">Dunaliella salina</name>
    <name type="common">Green alga</name>
    <name type="synonym">Protococcus salinus</name>
    <dbReference type="NCBI Taxonomy" id="3046"/>
    <lineage>
        <taxon>Eukaryota</taxon>
        <taxon>Viridiplantae</taxon>
        <taxon>Chlorophyta</taxon>
        <taxon>core chlorophytes</taxon>
        <taxon>Chlorophyceae</taxon>
        <taxon>CS clade</taxon>
        <taxon>Chlamydomonadales</taxon>
        <taxon>Dunaliellaceae</taxon>
        <taxon>Dunaliella</taxon>
    </lineage>
</organism>
<name>A0ABQ7H311_DUNSA</name>
<evidence type="ECO:0000256" key="5">
    <source>
        <dbReference type="ARBA" id="ARBA00023176"/>
    </source>
</evidence>
<evidence type="ECO:0000256" key="7">
    <source>
        <dbReference type="RuleBase" id="RU363137"/>
    </source>
</evidence>
<sequence length="222" mass="24281">MDDFLGVESTNPEQQQAPELPQQVPPADEGFQGTQGSGEAYGDFGGFTEAQPEAEQQMPQQQNGSAPLGEEFGFAPPADGDGMVEQAPAEEPAQEAFLDGQSIPVPAAPPPEPEEEDPRVLWRKKNQKELAEKDKEEMEVRMSLKEKGSEHLKKVKEAREKRLSARKNENRANNYPRPEAGSALEGTTWQKVNKLVSYHSGTHVKDVARMKSSLTSLNAAAA</sequence>
<dbReference type="EMBL" id="MU069490">
    <property type="protein sequence ID" value="KAF5841248.1"/>
    <property type="molecule type" value="Genomic_DNA"/>
</dbReference>
<reference evidence="9" key="1">
    <citation type="submission" date="2017-08" db="EMBL/GenBank/DDBJ databases">
        <authorList>
            <person name="Polle J.E."/>
            <person name="Barry K."/>
            <person name="Cushman J."/>
            <person name="Schmutz J."/>
            <person name="Tran D."/>
            <person name="Hathwaick L.T."/>
            <person name="Yim W.C."/>
            <person name="Jenkins J."/>
            <person name="Mckie-Krisberg Z.M."/>
            <person name="Prochnik S."/>
            <person name="Lindquist E."/>
            <person name="Dockter R.B."/>
            <person name="Adam C."/>
            <person name="Molina H."/>
            <person name="Bunkerborg J."/>
            <person name="Jin E."/>
            <person name="Buchheim M."/>
            <person name="Magnuson J."/>
        </authorList>
    </citation>
    <scope>NUCLEOTIDE SEQUENCE</scope>
    <source>
        <strain evidence="9">CCAP 19/18</strain>
    </source>
</reference>
<evidence type="ECO:0000256" key="8">
    <source>
        <dbReference type="SAM" id="MobiDB-lite"/>
    </source>
</evidence>
<dbReference type="Proteomes" id="UP000815325">
    <property type="component" value="Unassembled WGS sequence"/>
</dbReference>
<dbReference type="Pfam" id="PF01086">
    <property type="entry name" value="Clathrin_lg_ch"/>
    <property type="match status" value="1"/>
</dbReference>